<keyword evidence="2" id="KW-0378">Hydrolase</keyword>
<dbReference type="PANTHER" id="PTHR43135:SF3">
    <property type="entry name" value="ALPHA-D-RIBOSE 1-METHYLPHOSPHONATE 5-TRIPHOSPHATE DIPHOSPHATASE"/>
    <property type="match status" value="1"/>
</dbReference>
<evidence type="ECO:0000313" key="2">
    <source>
        <dbReference type="EMBL" id="GEM88567.1"/>
    </source>
</evidence>
<dbReference type="CDD" id="cd01299">
    <property type="entry name" value="Met_dep_hydrolase_A"/>
    <property type="match status" value="1"/>
</dbReference>
<dbReference type="Gene3D" id="3.20.20.140">
    <property type="entry name" value="Metal-dependent hydrolases"/>
    <property type="match status" value="1"/>
</dbReference>
<dbReference type="InterPro" id="IPR006680">
    <property type="entry name" value="Amidohydro-rel"/>
</dbReference>
<protein>
    <submittedName>
        <fullName evidence="2">Amidohydrolase</fullName>
    </submittedName>
</protein>
<dbReference type="InterPro" id="IPR051781">
    <property type="entry name" value="Metallo-dep_Hydrolase"/>
</dbReference>
<dbReference type="SUPFAM" id="SSF51556">
    <property type="entry name" value="Metallo-dependent hydrolases"/>
    <property type="match status" value="1"/>
</dbReference>
<dbReference type="PANTHER" id="PTHR43135">
    <property type="entry name" value="ALPHA-D-RIBOSE 1-METHYLPHOSPHONATE 5-TRIPHOSPHATE DIPHOSPHATASE"/>
    <property type="match status" value="1"/>
</dbReference>
<dbReference type="InterPro" id="IPR057744">
    <property type="entry name" value="OTAase-like"/>
</dbReference>
<evidence type="ECO:0000259" key="1">
    <source>
        <dbReference type="Pfam" id="PF01979"/>
    </source>
</evidence>
<dbReference type="EMBL" id="BJXN01000001">
    <property type="protein sequence ID" value="GEM88567.1"/>
    <property type="molecule type" value="Genomic_DNA"/>
</dbReference>
<proteinExistence type="predicted"/>
<dbReference type="InterPro" id="IPR032466">
    <property type="entry name" value="Metal_Hydrolase"/>
</dbReference>
<comment type="caution">
    <text evidence="2">The sequence shown here is derived from an EMBL/GenBank/DDBJ whole genome shotgun (WGS) entry which is preliminary data.</text>
</comment>
<reference evidence="2 3" key="1">
    <citation type="submission" date="2019-07" db="EMBL/GenBank/DDBJ databases">
        <title>Whole genome shotgun sequence of Oceanithermus desulfurans NBRC 100063.</title>
        <authorList>
            <person name="Hosoyama A."/>
            <person name="Uohara A."/>
            <person name="Ohji S."/>
            <person name="Ichikawa N."/>
        </authorList>
    </citation>
    <scope>NUCLEOTIDE SEQUENCE [LARGE SCALE GENOMIC DNA]</scope>
    <source>
        <strain evidence="2 3">NBRC 100063</strain>
    </source>
</reference>
<dbReference type="Pfam" id="PF01979">
    <property type="entry name" value="Amidohydro_1"/>
    <property type="match status" value="1"/>
</dbReference>
<accession>A0A511RHH9</accession>
<name>A0A511RHH9_9DEIN</name>
<dbReference type="Proteomes" id="UP000321827">
    <property type="component" value="Unassembled WGS sequence"/>
</dbReference>
<evidence type="ECO:0000313" key="3">
    <source>
        <dbReference type="Proteomes" id="UP000321827"/>
    </source>
</evidence>
<dbReference type="AlphaFoldDB" id="A0A511RHH9"/>
<dbReference type="Gene3D" id="2.30.40.10">
    <property type="entry name" value="Urease, subunit C, domain 1"/>
    <property type="match status" value="1"/>
</dbReference>
<dbReference type="RefSeq" id="WP_147144714.1">
    <property type="nucleotide sequence ID" value="NZ_BJXN01000001.1"/>
</dbReference>
<dbReference type="InterPro" id="IPR011059">
    <property type="entry name" value="Metal-dep_hydrolase_composite"/>
</dbReference>
<feature type="domain" description="Amidohydrolase-related" evidence="1">
    <location>
        <begin position="47"/>
        <end position="385"/>
    </location>
</feature>
<dbReference type="GO" id="GO:0016810">
    <property type="term" value="F:hydrolase activity, acting on carbon-nitrogen (but not peptide) bonds"/>
    <property type="evidence" value="ECO:0007669"/>
    <property type="project" value="InterPro"/>
</dbReference>
<sequence>MQTYKGTFLDPEELELFEGYLSVEDGRIAGLDRRAPARAEVTPLPGVVVPGLIDAHVHLTMSGDLDPTADLEKESDAFLLARAAGYLRRYLAAGVTAVRDLGSRAGGAVGLAQAVEQGRLAGPRIVAAGPVITPTGGHGWKFGLEADGPEGVRRAARTVFKQGAKAVKFMATGGVMTPGVKAGAEMFDEEEMRAGVREAEKRGAVSAAHAQGLAGIKNAVRAGVRTIEHGAFDAWDEEVFELMKRQGTVLVPTLAAPDGILQGEGRVPAFMVEKTRPIAERHRANTFEAYRAGVPVAAGTDAGTPLNPHPNLARELELLAEAGLELDSVFRAATVVAARALGREDELGRLAPGYAADLVALGGDPLESATAYARPRATVVRGRLVL</sequence>
<dbReference type="SUPFAM" id="SSF51338">
    <property type="entry name" value="Composite domain of metallo-dependent hydrolases"/>
    <property type="match status" value="1"/>
</dbReference>
<organism evidence="2 3">
    <name type="scientific">Oceanithermus desulfurans NBRC 100063</name>
    <dbReference type="NCBI Taxonomy" id="1227550"/>
    <lineage>
        <taxon>Bacteria</taxon>
        <taxon>Thermotogati</taxon>
        <taxon>Deinococcota</taxon>
        <taxon>Deinococci</taxon>
        <taxon>Thermales</taxon>
        <taxon>Thermaceae</taxon>
        <taxon>Oceanithermus</taxon>
    </lineage>
</organism>
<dbReference type="OrthoDB" id="9797498at2"/>
<gene>
    <name evidence="2" type="ORF">ODE01S_00010</name>
</gene>